<feature type="compositionally biased region" description="Low complexity" evidence="1">
    <location>
        <begin position="1024"/>
        <end position="1044"/>
    </location>
</feature>
<comment type="caution">
    <text evidence="5">The sequence shown here is derived from an EMBL/GenBank/DDBJ whole genome shotgun (WGS) entry which is preliminary data.</text>
</comment>
<name>A0A813KWL1_POLGL</name>
<dbReference type="Proteomes" id="UP000626109">
    <property type="component" value="Unassembled WGS sequence"/>
</dbReference>
<feature type="compositionally biased region" description="Low complexity" evidence="1">
    <location>
        <begin position="1056"/>
        <end position="1069"/>
    </location>
</feature>
<dbReference type="InterPro" id="IPR050697">
    <property type="entry name" value="Adenylyl/Guanylyl_Cyclase_3/4"/>
</dbReference>
<evidence type="ECO:0000256" key="2">
    <source>
        <dbReference type="SAM" id="Phobius"/>
    </source>
</evidence>
<feature type="domain" description="Guanylate cyclase" evidence="4">
    <location>
        <begin position="593"/>
        <end position="725"/>
    </location>
</feature>
<keyword evidence="2" id="KW-0812">Transmembrane</keyword>
<feature type="compositionally biased region" description="Low complexity" evidence="1">
    <location>
        <begin position="1701"/>
        <end position="1740"/>
    </location>
</feature>
<feature type="compositionally biased region" description="Basic and acidic residues" evidence="1">
    <location>
        <begin position="1371"/>
        <end position="1387"/>
    </location>
</feature>
<feature type="compositionally biased region" description="Basic and acidic residues" evidence="1">
    <location>
        <begin position="1768"/>
        <end position="1781"/>
    </location>
</feature>
<feature type="region of interest" description="Disordered" evidence="1">
    <location>
        <begin position="1024"/>
        <end position="1129"/>
    </location>
</feature>
<feature type="region of interest" description="Disordered" evidence="1">
    <location>
        <begin position="1763"/>
        <end position="1810"/>
    </location>
</feature>
<keyword evidence="2" id="KW-1133">Transmembrane helix</keyword>
<feature type="chain" id="PRO_5032808460" description="Guanylate cyclase domain-containing protein" evidence="3">
    <location>
        <begin position="17"/>
        <end position="1954"/>
    </location>
</feature>
<dbReference type="CDD" id="cd07302">
    <property type="entry name" value="CHD"/>
    <property type="match status" value="1"/>
</dbReference>
<evidence type="ECO:0000256" key="3">
    <source>
        <dbReference type="SAM" id="SignalP"/>
    </source>
</evidence>
<dbReference type="PANTHER" id="PTHR43081:SF1">
    <property type="entry name" value="ADENYLATE CYCLASE, TERMINAL-DIFFERENTIATION SPECIFIC"/>
    <property type="match status" value="1"/>
</dbReference>
<dbReference type="Gene3D" id="3.30.70.1230">
    <property type="entry name" value="Nucleotide cyclase"/>
    <property type="match status" value="1"/>
</dbReference>
<feature type="region of interest" description="Disordered" evidence="1">
    <location>
        <begin position="1824"/>
        <end position="1895"/>
    </location>
</feature>
<organism evidence="5 6">
    <name type="scientific">Polarella glacialis</name>
    <name type="common">Dinoflagellate</name>
    <dbReference type="NCBI Taxonomy" id="89957"/>
    <lineage>
        <taxon>Eukaryota</taxon>
        <taxon>Sar</taxon>
        <taxon>Alveolata</taxon>
        <taxon>Dinophyceae</taxon>
        <taxon>Suessiales</taxon>
        <taxon>Suessiaceae</taxon>
        <taxon>Polarella</taxon>
    </lineage>
</organism>
<feature type="region of interest" description="Disordered" evidence="1">
    <location>
        <begin position="1265"/>
        <end position="1310"/>
    </location>
</feature>
<dbReference type="Pfam" id="PF00211">
    <property type="entry name" value="Guanylate_cyc"/>
    <property type="match status" value="1"/>
</dbReference>
<feature type="transmembrane region" description="Helical" evidence="2">
    <location>
        <begin position="480"/>
        <end position="507"/>
    </location>
</feature>
<sequence>MLLACIGVFVPLAVLSMESQEATFIAYRHSVQTQRELIRLTVLNATSWILLEALNSVEQAVFVGIVEPSDRAVDTLSGAMRIIRQRHGWDFIDETQRRALSLRAWEELNNQWTCTQLNNNLCSGRALGVYVALAGEQLTGAAFRPPFWGSDLGAASQFLLDSPGGFPGLPTTLIVWEADTLTGDRINVSSSRPYFPTRQHFYATQALLASIAAASPPNASDPQTMDVIGDSTQQPEPGRPRKMWSQLYLLSPWWPEQNNTSMQLALSWTAPIAPCGNYSCLHGVVAADSTLDLVSRELYLAWRGLHAELLRAPWNFRVEYDSSSMFIVNQVSPYTPEQMGVLVGASDVRSSMHYGELTRAVDSPSTVVSATARALLLRFGTWNATELTKIGDGQSLHFSLSAAQRGDFLECDPMMAGGEASLDCLQAITHSMFLDDTLQWLVVVVMPSAAFSRFYVAKAVEVDEEVRAEQRHAEERNRELWVRCAVMAVLVAVLVLLLGLGTSLLVLRPLRRLRLLMRRLGQLDFAHDSAEYRQLAKGRRGRVREVNELQDGFCRLSRSIEVFARFVPDSVVRSLVSGDPRATRLNVCGRNVSIMFSDIRDFTSISEELSQDDLMFVLTLYLSVMTRVVESYEGIVGEILGDGILAFWNTPDDVEDHAAKACEAALAQQRALVPLNAELKKLGLPQLSIRIGVHTGDVLTGNIGSETKMKFGCMGDPVNHASRLEGLCKIYEVGVICSGVTRALLPSGFVCRMLDTVQVKGKREPTTIFEVIGHDIGASAFKVLGRESPRSWDVMSEAASSPQVVRTGTLLSLPCCRRNAEAAAAAAAAADDALLAARAVHAQLYERALEAYSSARFAEAEALAAQLLEERPEDVAAARLRERAVRTVTGSCRCKLVYRTERKLLPSESRAEEKEAEARRVGLQDTIFAARRKSLTSNATFGRWASIGEEKSAKPKINALSKNAFRRVHLGVVLSGNVPKKPVKSAVKVFTNSLAQGFAGQPAPKVHRFTSEIEIPALDFNNDNNNCDNNYDNNNDNNNNNDNKNFSEAPDPSCRSHSSGSVSAWSSDSENPMAPLRTSTAVEKATSKSSDVDKPPRKQRPRELDFQEAEVPQREAVRRPSGHPPDIHPGLVAAEKVTAKKVFRPIQTIRNKMRAKINLLGNPGMMMRNSDPIINNNNNKIGGKKANKSFPSLRQAGSMCIMVRRLTGEAPVGAPSPAAVEACHQEGRIRSSTREYFDDGSGDIDVDKMDLLIDEGSREIDKYLDEVDDDESDDEDAGDVSEVPKEEEGAPSQVEQMTADEGSDPEGNLRRAVSQVAAVACMQGIARGVSKVAVRKVGSDPGSPIPKQSRRQLRRRSSQDNCVDAAAMQEQEQHQGWEGEQDSHDTGQEQEQEGEQPSVAENEMGLIRAEGVAFGEPLSPRTRRSSSFGVGALRRPSVRRNSSAGKRAVPDVVPRTGSEAGTDISVKPSASQHASSLACHGLTALREARASRLLRARQRPMTGRARASALDPQPLAGLELALDNKDDRDKRGAGSGGVDLAELCVAATSAVQARLIVQARRVSLCSSFGSASVAPLAGPTFSASGEVCEEELLEGFVGEADLNNNNNNKNPPELIPGFRSDSALSHSAAKAGWHRSEQGTDRERAASRLVVAMDLEGCVSRKQVQQPEALSDSLLIRSLLDQAWHPTSSAPRTLSPLPAMPQQQQQPQQQQEQRPQQQQEQEQQQEPTSCAPLSSLSPLPAAIPPKRCFDHTVPLSCQGEALLPSSSDLRHSPGPRSERSRSPAANSGTEEADAEADRSQSPEGGRPNSRRGLKELLLQHKVCPQTELTGPQGSGCRPASPRRLLPRVLDGVETLSGLTDRIHRRPSSARSVPRPPTAKRSGGRPQTARGGVGEAYAKKIQETGDSWRPRPMASMVETAAAPPASLETMIKANLQSWPCRRPPSSQRVRHVAPL</sequence>
<feature type="region of interest" description="Disordered" evidence="1">
    <location>
        <begin position="1601"/>
        <end position="1642"/>
    </location>
</feature>
<feature type="region of interest" description="Disordered" evidence="1">
    <location>
        <begin position="1334"/>
        <end position="1469"/>
    </location>
</feature>
<feature type="signal peptide" evidence="3">
    <location>
        <begin position="1"/>
        <end position="16"/>
    </location>
</feature>
<gene>
    <name evidence="5" type="ORF">PGLA2088_LOCUS38088</name>
</gene>
<dbReference type="GO" id="GO:0035556">
    <property type="term" value="P:intracellular signal transduction"/>
    <property type="evidence" value="ECO:0007669"/>
    <property type="project" value="InterPro"/>
</dbReference>
<proteinExistence type="predicted"/>
<reference evidence="5" key="1">
    <citation type="submission" date="2021-02" db="EMBL/GenBank/DDBJ databases">
        <authorList>
            <person name="Dougan E. K."/>
            <person name="Rhodes N."/>
            <person name="Thang M."/>
            <person name="Chan C."/>
        </authorList>
    </citation>
    <scope>NUCLEOTIDE SEQUENCE</scope>
</reference>
<dbReference type="PROSITE" id="PS50125">
    <property type="entry name" value="GUANYLATE_CYCLASE_2"/>
    <property type="match status" value="1"/>
</dbReference>
<feature type="compositionally biased region" description="Acidic residues" evidence="1">
    <location>
        <begin position="1266"/>
        <end position="1279"/>
    </location>
</feature>
<accession>A0A813KWL1</accession>
<dbReference type="SUPFAM" id="SSF55073">
    <property type="entry name" value="Nucleotide cyclase"/>
    <property type="match status" value="1"/>
</dbReference>
<evidence type="ECO:0000313" key="6">
    <source>
        <dbReference type="Proteomes" id="UP000626109"/>
    </source>
</evidence>
<dbReference type="InterPro" id="IPR001054">
    <property type="entry name" value="A/G_cyclase"/>
</dbReference>
<evidence type="ECO:0000313" key="5">
    <source>
        <dbReference type="EMBL" id="CAE8714597.1"/>
    </source>
</evidence>
<dbReference type="GO" id="GO:0009190">
    <property type="term" value="P:cyclic nucleotide biosynthetic process"/>
    <property type="evidence" value="ECO:0007669"/>
    <property type="project" value="InterPro"/>
</dbReference>
<evidence type="ECO:0000259" key="4">
    <source>
        <dbReference type="PROSITE" id="PS50125"/>
    </source>
</evidence>
<dbReference type="InterPro" id="IPR029787">
    <property type="entry name" value="Nucleotide_cyclase"/>
</dbReference>
<feature type="compositionally biased region" description="Basic and acidic residues" evidence="1">
    <location>
        <begin position="1090"/>
        <end position="1118"/>
    </location>
</feature>
<dbReference type="PANTHER" id="PTHR43081">
    <property type="entry name" value="ADENYLATE CYCLASE, TERMINAL-DIFFERENTIATION SPECIFIC-RELATED"/>
    <property type="match status" value="1"/>
</dbReference>
<dbReference type="SMART" id="SM00044">
    <property type="entry name" value="CYCc"/>
    <property type="match status" value="1"/>
</dbReference>
<protein>
    <recommendedName>
        <fullName evidence="4">Guanylate cyclase domain-containing protein</fullName>
    </recommendedName>
</protein>
<keyword evidence="2" id="KW-0472">Membrane</keyword>
<feature type="region of interest" description="Disordered" evidence="1">
    <location>
        <begin position="1686"/>
        <end position="1742"/>
    </location>
</feature>
<keyword evidence="3" id="KW-0732">Signal</keyword>
<evidence type="ECO:0000256" key="1">
    <source>
        <dbReference type="SAM" id="MobiDB-lite"/>
    </source>
</evidence>
<dbReference type="EMBL" id="CAJNNW010032656">
    <property type="protein sequence ID" value="CAE8714597.1"/>
    <property type="molecule type" value="Genomic_DNA"/>
</dbReference>